<evidence type="ECO:0000313" key="6">
    <source>
        <dbReference type="Proteomes" id="UP000007587"/>
    </source>
</evidence>
<accession>H8MUB0</accession>
<dbReference type="InParanoid" id="H8MUB0"/>
<dbReference type="RefSeq" id="WP_014398027.1">
    <property type="nucleotide sequence ID" value="NC_017030.1"/>
</dbReference>
<dbReference type="eggNOG" id="COG0349">
    <property type="taxonomic scope" value="Bacteria"/>
</dbReference>
<dbReference type="AlphaFoldDB" id="H8MUB0"/>
<dbReference type="InterPro" id="IPR011545">
    <property type="entry name" value="DEAD/DEAH_box_helicase_dom"/>
</dbReference>
<dbReference type="PROSITE" id="PS51194">
    <property type="entry name" value="HELICASE_CTER"/>
    <property type="match status" value="1"/>
</dbReference>
<dbReference type="PANTHER" id="PTHR47962">
    <property type="entry name" value="ATP-DEPENDENT HELICASE LHR-RELATED-RELATED"/>
    <property type="match status" value="1"/>
</dbReference>
<evidence type="ECO:0000256" key="1">
    <source>
        <dbReference type="ARBA" id="ARBA00022741"/>
    </source>
</evidence>
<evidence type="ECO:0000256" key="2">
    <source>
        <dbReference type="ARBA" id="ARBA00022840"/>
    </source>
</evidence>
<keyword evidence="5" id="KW-0347">Helicase</keyword>
<dbReference type="GO" id="GO:0003677">
    <property type="term" value="F:DNA binding"/>
    <property type="evidence" value="ECO:0007669"/>
    <property type="project" value="TreeGrafter"/>
</dbReference>
<feature type="domain" description="Helicase ATP-binding" evidence="3">
    <location>
        <begin position="32"/>
        <end position="211"/>
    </location>
</feature>
<dbReference type="Pfam" id="PF00271">
    <property type="entry name" value="Helicase_C"/>
    <property type="match status" value="1"/>
</dbReference>
<dbReference type="InterPro" id="IPR014001">
    <property type="entry name" value="Helicase_ATP-bd"/>
</dbReference>
<gene>
    <name evidence="5" type="primary">lhr</name>
    <name evidence="5" type="ordered locus">COCOR_05234</name>
</gene>
<dbReference type="InterPro" id="IPR002562">
    <property type="entry name" value="3'-5'_exonuclease_dom"/>
</dbReference>
<dbReference type="OrthoDB" id="9815222at2"/>
<dbReference type="InterPro" id="IPR036397">
    <property type="entry name" value="RNaseH_sf"/>
</dbReference>
<sequence length="917" mass="99460">MAGLERLHPHLQHAIIHDLGWRSLRPVQELTIDAILDGCNAVVLAPTAGGKTEASIFPVLSRILTEDLKPVCALYVCPIRALLNNQEERLSSYARMVGLEVFKWHGDVSDSKKKKFRETPAHILMTTPESLEVMMISERTDAKSLFSGLSAVIIDEVHAFAADDRGAHLASLLERLVAMTGRDIQRIGLSATVGNPHVIGEWLQGSSKRPFRLVDPPKAKAQRDLRLDLCVDISEAAKAIGQVARGKKSLVFVESRSKAEKVAHALAGTGVEVFIHHSSVSRADRTLAEEQFAKGQNTAIVCTSTMELGIDVGDLDQVIQVDAPASVASFLQRLGRTGRRANTRANCTFFCLSSESLLQSVALLRLAEAGWVEDVTPAAHAMHVLAHQVMALILQEGGISRHTLMPWVEAAYPFSSVRPERVQELVDTMLEREILYEADGLLSLGQRGEKLYGRKNFFELYAVFTAPPVMRVQHGKEDVGYIQALFVSMHDASAGPLCFRLSGRAWEVGQIDYGKGVLHVRPADYGRVPSWLGLPGVLSNALCQGMLDVLLHEKQEGAWLSKAAAAELAVVRDSYDGLLEEGTAPLEDHPDGVQWHTFAGGAVNRLLAAGLEQKSGKKWVAGNLSLRCKDIAFSAADDAIRSLADLNWERVAAGAAREMARGMLSKFQPCLPEEAEDRLLSERLLDQAGTLRFLANVRVNGSRVAARPTGMRLADVEVTGPLPLELTLRGLPGVAAAPKNDVQWVDTLAALRAVSEELRAAEVVGLDVETALDFGTLYLLQIATRTRTFLIDPLAVGDLQPIVDVLSGPTPLKVIHNARFERRVLAALGIALDGVFDTLAASRRARGTDALGGHSLAMVCERELGIVLDKSSQTSNWSRRPLEADQLSYAALDAEILLALYDRFKDAGVAPGAGGGN</sequence>
<dbReference type="eggNOG" id="COG1201">
    <property type="taxonomic scope" value="Bacteria"/>
</dbReference>
<dbReference type="GO" id="GO:0008408">
    <property type="term" value="F:3'-5' exonuclease activity"/>
    <property type="evidence" value="ECO:0007669"/>
    <property type="project" value="InterPro"/>
</dbReference>
<dbReference type="GO" id="GO:0016887">
    <property type="term" value="F:ATP hydrolysis activity"/>
    <property type="evidence" value="ECO:0007669"/>
    <property type="project" value="TreeGrafter"/>
</dbReference>
<dbReference type="SMART" id="SM00474">
    <property type="entry name" value="35EXOc"/>
    <property type="match status" value="1"/>
</dbReference>
<dbReference type="PANTHER" id="PTHR47962:SF5">
    <property type="entry name" value="ATP-DEPENDENT HELICASE LHR-RELATED"/>
    <property type="match status" value="1"/>
</dbReference>
<dbReference type="SUPFAM" id="SSF53098">
    <property type="entry name" value="Ribonuclease H-like"/>
    <property type="match status" value="1"/>
</dbReference>
<evidence type="ECO:0000259" key="4">
    <source>
        <dbReference type="PROSITE" id="PS51194"/>
    </source>
</evidence>
<dbReference type="EMBL" id="CP003389">
    <property type="protein sequence ID" value="AFE09213.1"/>
    <property type="molecule type" value="Genomic_DNA"/>
</dbReference>
<dbReference type="GO" id="GO:0005524">
    <property type="term" value="F:ATP binding"/>
    <property type="evidence" value="ECO:0007669"/>
    <property type="project" value="UniProtKB-KW"/>
</dbReference>
<dbReference type="STRING" id="1144275.COCOR_05234"/>
<reference evidence="5 6" key="1">
    <citation type="journal article" date="2012" name="J. Bacteriol.">
        <title>Complete Genome Sequence of the Fruiting Myxobacterium Corallococcus coralloides DSM 2259.</title>
        <authorList>
            <person name="Huntley S."/>
            <person name="Zhang Y."/>
            <person name="Treuner-Lange A."/>
            <person name="Kneip S."/>
            <person name="Sensen C.W."/>
            <person name="Sogaard-Andersen L."/>
        </authorList>
    </citation>
    <scope>NUCLEOTIDE SEQUENCE [LARGE SCALE GENOMIC DNA]</scope>
    <source>
        <strain evidence="6">ATCC 25202 / DSM 2259 / NBRC 100086 / M2</strain>
    </source>
</reference>
<dbReference type="Gene3D" id="3.30.420.10">
    <property type="entry name" value="Ribonuclease H-like superfamily/Ribonuclease H"/>
    <property type="match status" value="1"/>
</dbReference>
<keyword evidence="6" id="KW-1185">Reference proteome</keyword>
<feature type="domain" description="Helicase C-terminal" evidence="4">
    <location>
        <begin position="232"/>
        <end position="393"/>
    </location>
</feature>
<keyword evidence="1" id="KW-0547">Nucleotide-binding</keyword>
<dbReference type="HOGENOM" id="CLU_002025_2_0_7"/>
<dbReference type="GO" id="GO:0006139">
    <property type="term" value="P:nucleobase-containing compound metabolic process"/>
    <property type="evidence" value="ECO:0007669"/>
    <property type="project" value="InterPro"/>
</dbReference>
<evidence type="ECO:0000259" key="3">
    <source>
        <dbReference type="PROSITE" id="PS51192"/>
    </source>
</evidence>
<dbReference type="Proteomes" id="UP000007587">
    <property type="component" value="Chromosome"/>
</dbReference>
<reference evidence="6" key="2">
    <citation type="submission" date="2012-03" db="EMBL/GenBank/DDBJ databases">
        <title>Genome sequence of the fruiting myxobacterium Corallococcus coralloides DSM 2259.</title>
        <authorList>
            <person name="Huntley S."/>
            <person name="Zhang Y."/>
            <person name="Treuner-Lange A."/>
            <person name="Sensen C.W."/>
            <person name="Sogaard-Andersen L."/>
        </authorList>
    </citation>
    <scope>NUCLEOTIDE SEQUENCE [LARGE SCALE GENOMIC DNA]</scope>
    <source>
        <strain evidence="6">ATCC 25202 / DSM 2259 / NBRC 100086 / M2</strain>
    </source>
</reference>
<protein>
    <submittedName>
        <fullName evidence="5">ATP-dependent helicase</fullName>
    </submittedName>
</protein>
<dbReference type="InterPro" id="IPR052511">
    <property type="entry name" value="ATP-dep_Helicase"/>
</dbReference>
<name>H8MUB0_CORCM</name>
<dbReference type="InterPro" id="IPR027417">
    <property type="entry name" value="P-loop_NTPase"/>
</dbReference>
<dbReference type="SUPFAM" id="SSF52540">
    <property type="entry name" value="P-loop containing nucleoside triphosphate hydrolases"/>
    <property type="match status" value="1"/>
</dbReference>
<dbReference type="InterPro" id="IPR001650">
    <property type="entry name" value="Helicase_C-like"/>
</dbReference>
<dbReference type="GO" id="GO:0004386">
    <property type="term" value="F:helicase activity"/>
    <property type="evidence" value="ECO:0007669"/>
    <property type="project" value="UniProtKB-KW"/>
</dbReference>
<dbReference type="PROSITE" id="PS51192">
    <property type="entry name" value="HELICASE_ATP_BIND_1"/>
    <property type="match status" value="1"/>
</dbReference>
<evidence type="ECO:0000313" key="5">
    <source>
        <dbReference type="EMBL" id="AFE09213.1"/>
    </source>
</evidence>
<dbReference type="SMART" id="SM00490">
    <property type="entry name" value="HELICc"/>
    <property type="match status" value="1"/>
</dbReference>
<dbReference type="KEGG" id="ccx:COCOR_05234"/>
<keyword evidence="5" id="KW-0378">Hydrolase</keyword>
<dbReference type="SMART" id="SM00487">
    <property type="entry name" value="DEXDc"/>
    <property type="match status" value="1"/>
</dbReference>
<keyword evidence="2" id="KW-0067">ATP-binding</keyword>
<dbReference type="Pfam" id="PF00270">
    <property type="entry name" value="DEAD"/>
    <property type="match status" value="1"/>
</dbReference>
<dbReference type="InterPro" id="IPR012337">
    <property type="entry name" value="RNaseH-like_sf"/>
</dbReference>
<dbReference type="Gene3D" id="3.40.50.300">
    <property type="entry name" value="P-loop containing nucleotide triphosphate hydrolases"/>
    <property type="match status" value="2"/>
</dbReference>
<organism evidence="5 6">
    <name type="scientific">Corallococcus coralloides (strain ATCC 25202 / DSM 2259 / NBRC 100086 / M2)</name>
    <name type="common">Myxococcus coralloides</name>
    <dbReference type="NCBI Taxonomy" id="1144275"/>
    <lineage>
        <taxon>Bacteria</taxon>
        <taxon>Pseudomonadati</taxon>
        <taxon>Myxococcota</taxon>
        <taxon>Myxococcia</taxon>
        <taxon>Myxococcales</taxon>
        <taxon>Cystobacterineae</taxon>
        <taxon>Myxococcaceae</taxon>
        <taxon>Corallococcus</taxon>
    </lineage>
</organism>
<dbReference type="Pfam" id="PF01612">
    <property type="entry name" value="DNA_pol_A_exo1"/>
    <property type="match status" value="1"/>
</dbReference>
<dbReference type="CDD" id="cd06142">
    <property type="entry name" value="RNaseD_exo"/>
    <property type="match status" value="1"/>
</dbReference>
<proteinExistence type="predicted"/>